<keyword evidence="15" id="KW-0325">Glycoprotein</keyword>
<dbReference type="Pfam" id="PF05345">
    <property type="entry name" value="He_PIG"/>
    <property type="match status" value="1"/>
</dbReference>
<keyword evidence="14" id="KW-0675">Receptor</keyword>
<dbReference type="EMBL" id="CP108140">
    <property type="protein sequence ID" value="WTP91330.1"/>
    <property type="molecule type" value="Genomic_DNA"/>
</dbReference>
<sequence length="676" mass="65978">MTAATVVPLTMTSSASAADEPCTTAGHTVTCTYINTDTEQTLTLPDTVDTVDITATGAAGGNAIFFAGGSINGAGGRGAIVDAHDVPVTDAAVTGHQRTLYVMVGGRGVDGKGLYGGGEAGFNGGGGNPQAGSTYSLGGGGGGASDVRTKPSSTLLTDQDSRLVVAGGGGGGGRYGGQGGTAAGPGGINDYDLHYGDGLDGEPGGGFGTPGGDGAATNGVFSQEGADPEPARAGGEGGGGGDPHVAGGGGGASPDSLINGAAYDGGPGGGGGGTTGGKAGQPWDYVAYSADATDGTLGQGGNPGVVAYGAAAAGGGGGYYGGGPGGTEAPLSTAGGGGAGSSYSVTLDATVVPVPADNPVPSQVVISYTVPDLEAVFTDSLPAAKIGDDYSHLPITGPPTGGTAPYTYTATGLPDGLDIDPDTGLITGTPTGPAADDQPVTVTVTDAGTGSLQQSVTSQDYTLDVNKADSSTTLSSSRNPSAPGESVVLTAHVDSNTASPGGDVVFSRTGSPTPLGTAPVEAGSASFTVPAASLNAGDNAFTAAYQGDSTHNGSAGEIVQRVQYTTTDPFFLSPIDPDAVNLLKAGQAVPVKFTLDGNQGMNVIAAGYPRYTRTACTSEETVDLTDETTTSQAGLTYDNGTYSYAWKTKKDWAGQCGTLNIKLADNTTHTIQVRFK</sequence>
<evidence type="ECO:0000256" key="6">
    <source>
        <dbReference type="ARBA" id="ARBA00022729"/>
    </source>
</evidence>
<dbReference type="GO" id="GO:0005524">
    <property type="term" value="F:ATP binding"/>
    <property type="evidence" value="ECO:0007669"/>
    <property type="project" value="UniProtKB-KW"/>
</dbReference>
<keyword evidence="12" id="KW-0829">Tyrosine-protein kinase</keyword>
<dbReference type="InterPro" id="IPR015919">
    <property type="entry name" value="Cadherin-like_sf"/>
</dbReference>
<dbReference type="InterPro" id="IPR032109">
    <property type="entry name" value="Big_3_5"/>
</dbReference>
<dbReference type="InterPro" id="IPR055163">
    <property type="entry name" value="ALK/LTK-like_GRD"/>
</dbReference>
<dbReference type="GO" id="GO:0005975">
    <property type="term" value="P:carbohydrate metabolic process"/>
    <property type="evidence" value="ECO:0007669"/>
    <property type="project" value="UniProtKB-ARBA"/>
</dbReference>
<feature type="region of interest" description="Disordered" evidence="16">
    <location>
        <begin position="494"/>
        <end position="517"/>
    </location>
</feature>
<evidence type="ECO:0000259" key="18">
    <source>
        <dbReference type="Pfam" id="PF12810"/>
    </source>
</evidence>
<dbReference type="GO" id="GO:0004714">
    <property type="term" value="F:transmembrane receptor protein tyrosine kinase activity"/>
    <property type="evidence" value="ECO:0007669"/>
    <property type="project" value="UniProtKB-EC"/>
</dbReference>
<evidence type="ECO:0000256" key="12">
    <source>
        <dbReference type="ARBA" id="ARBA00023137"/>
    </source>
</evidence>
<evidence type="ECO:0000256" key="10">
    <source>
        <dbReference type="ARBA" id="ARBA00022989"/>
    </source>
</evidence>
<organism evidence="20">
    <name type="scientific">Streptomyces sp. NBC_00180</name>
    <dbReference type="NCBI Taxonomy" id="2903632"/>
    <lineage>
        <taxon>Bacteria</taxon>
        <taxon>Bacillati</taxon>
        <taxon>Actinomycetota</taxon>
        <taxon>Actinomycetes</taxon>
        <taxon>Kitasatosporales</taxon>
        <taxon>Streptomycetaceae</taxon>
        <taxon>Streptomyces</taxon>
    </lineage>
</organism>
<keyword evidence="10" id="KW-1133">Transmembrane helix</keyword>
<dbReference type="Pfam" id="PF16640">
    <property type="entry name" value="Big_3_5"/>
    <property type="match status" value="1"/>
</dbReference>
<dbReference type="SUPFAM" id="SSF49313">
    <property type="entry name" value="Cadherin-like"/>
    <property type="match status" value="1"/>
</dbReference>
<accession>A0AAU1ICC0</accession>
<keyword evidence="3" id="KW-1003">Cell membrane</keyword>
<reference evidence="20" key="1">
    <citation type="submission" date="2022-10" db="EMBL/GenBank/DDBJ databases">
        <title>The complete genomes of actinobacterial strains from the NBC collection.</title>
        <authorList>
            <person name="Joergensen T.S."/>
            <person name="Alvarez Arevalo M."/>
            <person name="Sterndorff E.B."/>
            <person name="Faurdal D."/>
            <person name="Vuksanovic O."/>
            <person name="Mourched A.-S."/>
            <person name="Charusanti P."/>
            <person name="Shaw S."/>
            <person name="Blin K."/>
            <person name="Weber T."/>
        </authorList>
    </citation>
    <scope>NUCLEOTIDE SEQUENCE</scope>
    <source>
        <strain evidence="20">NBC 00180</strain>
    </source>
</reference>
<evidence type="ECO:0000256" key="1">
    <source>
        <dbReference type="ARBA" id="ARBA00004251"/>
    </source>
</evidence>
<keyword evidence="7" id="KW-0547">Nucleotide-binding</keyword>
<dbReference type="NCBIfam" id="NF038114">
    <property type="entry name" value="rightmost"/>
    <property type="match status" value="1"/>
</dbReference>
<feature type="domain" description="Bacterial Ig-like" evidence="19">
    <location>
        <begin position="474"/>
        <end position="557"/>
    </location>
</feature>
<feature type="region of interest" description="Disordered" evidence="16">
    <location>
        <begin position="193"/>
        <end position="277"/>
    </location>
</feature>
<proteinExistence type="predicted"/>
<evidence type="ECO:0000256" key="2">
    <source>
        <dbReference type="ARBA" id="ARBA00011902"/>
    </source>
</evidence>
<dbReference type="EC" id="2.7.10.1" evidence="2"/>
<keyword evidence="13" id="KW-1015">Disulfide bond</keyword>
<feature type="chain" id="PRO_5043681573" description="receptor protein-tyrosine kinase" evidence="17">
    <location>
        <begin position="18"/>
        <end position="676"/>
    </location>
</feature>
<dbReference type="AlphaFoldDB" id="A0AAU1ICC0"/>
<dbReference type="Pfam" id="PF12810">
    <property type="entry name" value="ALK_LTK_GRD"/>
    <property type="match status" value="1"/>
</dbReference>
<evidence type="ECO:0000256" key="17">
    <source>
        <dbReference type="SAM" id="SignalP"/>
    </source>
</evidence>
<evidence type="ECO:0000313" key="20">
    <source>
        <dbReference type="EMBL" id="WTP91330.1"/>
    </source>
</evidence>
<feature type="compositionally biased region" description="Gly residues" evidence="16">
    <location>
        <begin position="263"/>
        <end position="277"/>
    </location>
</feature>
<evidence type="ECO:0000256" key="11">
    <source>
        <dbReference type="ARBA" id="ARBA00023136"/>
    </source>
</evidence>
<dbReference type="Gene3D" id="2.60.40.10">
    <property type="entry name" value="Immunoglobulins"/>
    <property type="match status" value="2"/>
</dbReference>
<evidence type="ECO:0000256" key="8">
    <source>
        <dbReference type="ARBA" id="ARBA00022777"/>
    </source>
</evidence>
<feature type="signal peptide" evidence="17">
    <location>
        <begin position="1"/>
        <end position="17"/>
    </location>
</feature>
<protein>
    <recommendedName>
        <fullName evidence="2">receptor protein-tyrosine kinase</fullName>
        <ecNumber evidence="2">2.7.10.1</ecNumber>
    </recommendedName>
</protein>
<feature type="compositionally biased region" description="Gly residues" evidence="16">
    <location>
        <begin position="234"/>
        <end position="252"/>
    </location>
</feature>
<dbReference type="GO" id="GO:0005509">
    <property type="term" value="F:calcium ion binding"/>
    <property type="evidence" value="ECO:0007669"/>
    <property type="project" value="InterPro"/>
</dbReference>
<evidence type="ECO:0000256" key="7">
    <source>
        <dbReference type="ARBA" id="ARBA00022741"/>
    </source>
</evidence>
<evidence type="ECO:0000256" key="15">
    <source>
        <dbReference type="ARBA" id="ARBA00023180"/>
    </source>
</evidence>
<keyword evidence="11" id="KW-0472">Membrane</keyword>
<evidence type="ECO:0000259" key="19">
    <source>
        <dbReference type="Pfam" id="PF16640"/>
    </source>
</evidence>
<dbReference type="GO" id="GO:0005886">
    <property type="term" value="C:plasma membrane"/>
    <property type="evidence" value="ECO:0007669"/>
    <property type="project" value="UniProtKB-SubCell"/>
</dbReference>
<keyword evidence="4" id="KW-0808">Transferase</keyword>
<feature type="domain" description="ALK/LTK-like glycine-rich" evidence="18">
    <location>
        <begin position="54"/>
        <end position="241"/>
    </location>
</feature>
<keyword evidence="5" id="KW-0812">Transmembrane</keyword>
<comment type="subcellular location">
    <subcellularLocation>
        <location evidence="1">Cell membrane</location>
        <topology evidence="1">Single-pass type I membrane protein</topology>
    </subcellularLocation>
</comment>
<evidence type="ECO:0000256" key="5">
    <source>
        <dbReference type="ARBA" id="ARBA00022692"/>
    </source>
</evidence>
<keyword evidence="8" id="KW-0418">Kinase</keyword>
<evidence type="ECO:0000256" key="4">
    <source>
        <dbReference type="ARBA" id="ARBA00022679"/>
    </source>
</evidence>
<feature type="compositionally biased region" description="Gly residues" evidence="16">
    <location>
        <begin position="201"/>
        <end position="214"/>
    </location>
</feature>
<evidence type="ECO:0000256" key="3">
    <source>
        <dbReference type="ARBA" id="ARBA00022475"/>
    </source>
</evidence>
<dbReference type="InterPro" id="IPR013783">
    <property type="entry name" value="Ig-like_fold"/>
</dbReference>
<evidence type="ECO:0000256" key="14">
    <source>
        <dbReference type="ARBA" id="ARBA00023170"/>
    </source>
</evidence>
<evidence type="ECO:0000256" key="13">
    <source>
        <dbReference type="ARBA" id="ARBA00023157"/>
    </source>
</evidence>
<gene>
    <name evidence="20" type="ORF">OG477_41130</name>
</gene>
<feature type="region of interest" description="Disordered" evidence="16">
    <location>
        <begin position="132"/>
        <end position="153"/>
    </location>
</feature>
<keyword evidence="9" id="KW-0067">ATP-binding</keyword>
<evidence type="ECO:0000256" key="16">
    <source>
        <dbReference type="SAM" id="MobiDB-lite"/>
    </source>
</evidence>
<evidence type="ECO:0000256" key="9">
    <source>
        <dbReference type="ARBA" id="ARBA00022840"/>
    </source>
</evidence>
<name>A0AAU1ICC0_9ACTN</name>
<keyword evidence="6 17" id="KW-0732">Signal</keyword>